<name>A0A0W0G0C2_MONRR</name>
<comment type="caution">
    <text evidence="2">The sequence shown here is derived from an EMBL/GenBank/DDBJ whole genome shotgun (WGS) entry which is preliminary data.</text>
</comment>
<sequence length="345" mass="37901">MAACKPRSTNKGISLLTFPWSTNDSAKIWELIEQVEIPSNMKVIVGKAQSENSSGDSKTKIFQGIRAVMWPEYHQINPKKTGECVKSQWEDLHSTYKEHATCLHQTGEGVEHEETTTDTNDVSLQFYILPEGPDHNTPVEAKNIWNQIVGNFKFFPRLHHILSTWANITPPTVTTGPQAAPIPSPAPPATPQPQGASLTSMPTPTPPSVGQTSSTSLSSTLQSGTLSQSSGLSNSQIASLAAVPRIPKKHGFDELLGDIYQKHIATAEQEAATDAKEKDHAHYHSEKATALRLFEAGIYTPRTTKHKICSIDRRLKKYESSPSPPSSPSRARSPYWDIEDSEGEQ</sequence>
<proteinExistence type="predicted"/>
<evidence type="ECO:0000313" key="3">
    <source>
        <dbReference type="Proteomes" id="UP000054988"/>
    </source>
</evidence>
<dbReference type="AlphaFoldDB" id="A0A0W0G0C2"/>
<feature type="compositionally biased region" description="Low complexity" evidence="1">
    <location>
        <begin position="192"/>
        <end position="234"/>
    </location>
</feature>
<feature type="region of interest" description="Disordered" evidence="1">
    <location>
        <begin position="313"/>
        <end position="345"/>
    </location>
</feature>
<accession>A0A0W0G0C2</accession>
<evidence type="ECO:0000256" key="1">
    <source>
        <dbReference type="SAM" id="MobiDB-lite"/>
    </source>
</evidence>
<dbReference type="eggNOG" id="ENOG502SXU9">
    <property type="taxonomic scope" value="Eukaryota"/>
</dbReference>
<evidence type="ECO:0008006" key="4">
    <source>
        <dbReference type="Google" id="ProtNLM"/>
    </source>
</evidence>
<dbReference type="Proteomes" id="UP000054988">
    <property type="component" value="Unassembled WGS sequence"/>
</dbReference>
<protein>
    <recommendedName>
        <fullName evidence="4">Myb/SANT-like domain-containing protein</fullName>
    </recommendedName>
</protein>
<feature type="compositionally biased region" description="Pro residues" evidence="1">
    <location>
        <begin position="180"/>
        <end position="191"/>
    </location>
</feature>
<organism evidence="2 3">
    <name type="scientific">Moniliophthora roreri</name>
    <name type="common">Frosty pod rot fungus</name>
    <name type="synonym">Monilia roreri</name>
    <dbReference type="NCBI Taxonomy" id="221103"/>
    <lineage>
        <taxon>Eukaryota</taxon>
        <taxon>Fungi</taxon>
        <taxon>Dikarya</taxon>
        <taxon>Basidiomycota</taxon>
        <taxon>Agaricomycotina</taxon>
        <taxon>Agaricomycetes</taxon>
        <taxon>Agaricomycetidae</taxon>
        <taxon>Agaricales</taxon>
        <taxon>Marasmiineae</taxon>
        <taxon>Marasmiaceae</taxon>
        <taxon>Moniliophthora</taxon>
    </lineage>
</organism>
<gene>
    <name evidence="2" type="ORF">WG66_5439</name>
</gene>
<evidence type="ECO:0000313" key="2">
    <source>
        <dbReference type="EMBL" id="KTB42020.1"/>
    </source>
</evidence>
<dbReference type="EMBL" id="LATX01001400">
    <property type="protein sequence ID" value="KTB42020.1"/>
    <property type="molecule type" value="Genomic_DNA"/>
</dbReference>
<feature type="region of interest" description="Disordered" evidence="1">
    <location>
        <begin position="172"/>
        <end position="234"/>
    </location>
</feature>
<reference evidence="2 3" key="1">
    <citation type="submission" date="2015-12" db="EMBL/GenBank/DDBJ databases">
        <title>Draft genome sequence of Moniliophthora roreri, the causal agent of frosty pod rot of cacao.</title>
        <authorList>
            <person name="Aime M.C."/>
            <person name="Diaz-Valderrama J.R."/>
            <person name="Kijpornyongpan T."/>
            <person name="Phillips-Mora W."/>
        </authorList>
    </citation>
    <scope>NUCLEOTIDE SEQUENCE [LARGE SCALE GENOMIC DNA]</scope>
    <source>
        <strain evidence="2 3">MCA 2952</strain>
    </source>
</reference>